<protein>
    <submittedName>
        <fullName evidence="2">Uncharacterized protein</fullName>
    </submittedName>
</protein>
<organism evidence="2 3">
    <name type="scientific">Rhizobium etli</name>
    <dbReference type="NCBI Taxonomy" id="29449"/>
    <lineage>
        <taxon>Bacteria</taxon>
        <taxon>Pseudomonadati</taxon>
        <taxon>Pseudomonadota</taxon>
        <taxon>Alphaproteobacteria</taxon>
        <taxon>Hyphomicrobiales</taxon>
        <taxon>Rhizobiaceae</taxon>
        <taxon>Rhizobium/Agrobacterium group</taxon>
        <taxon>Rhizobium</taxon>
    </lineage>
</organism>
<sequence>MASPWKLLARLVSPRHQQRQEGGSTGDMKPDLLAIANPTETAADNGLTTGEPPADEKPVAEDQLEAVLAAPDHSQTESSAHGTAGSEDTKHVEAAGPAVSDDAASVAREPRKTSQVGEGATRKPIRRGKTAARSEVVLPPSPGVRAVSDDAIRLDEEITLLREQLARKLRLQNAQLKRMLERFER</sequence>
<accession>A0AAN1ENB7</accession>
<reference evidence="2 3" key="1">
    <citation type="submission" date="2017-04" db="EMBL/GenBank/DDBJ databases">
        <title>Complete genome sequences of Rhizobium genomic linages associated to common bean (phaseolus vulgaris).</title>
        <authorList>
            <person name="Santamaria R.I."/>
            <person name="Bustos P."/>
            <person name="Perez-Carrascal O."/>
            <person name="Martinez-Flores I."/>
            <person name="Juarez S."/>
            <person name="Lozano L."/>
            <person name="Miranda F."/>
            <person name="Vinuesa P."/>
            <person name="Martinez-Romero E."/>
            <person name="Cevallos M.A."/>
            <person name="Romero D."/>
            <person name="Davila G."/>
            <person name="Gonzalez V."/>
        </authorList>
    </citation>
    <scope>NUCLEOTIDE SEQUENCE [LARGE SCALE GENOMIC DNA]</scope>
    <source>
        <strain evidence="2 3">NXC12</strain>
        <plasmid evidence="3">pretnxc12e</plasmid>
    </source>
</reference>
<dbReference type="EMBL" id="CP020911">
    <property type="protein sequence ID" value="ARQ13889.1"/>
    <property type="molecule type" value="Genomic_DNA"/>
</dbReference>
<dbReference type="AlphaFoldDB" id="A0AAN1ENB7"/>
<proteinExistence type="predicted"/>
<feature type="compositionally biased region" description="Polar residues" evidence="1">
    <location>
        <begin position="38"/>
        <end position="48"/>
    </location>
</feature>
<feature type="region of interest" description="Disordered" evidence="1">
    <location>
        <begin position="1"/>
        <end position="144"/>
    </location>
</feature>
<evidence type="ECO:0000313" key="3">
    <source>
        <dbReference type="Proteomes" id="UP000194159"/>
    </source>
</evidence>
<name>A0AAN1ENB7_RHIET</name>
<geneLocation type="plasmid" evidence="3">
    <name>pretnxc12e</name>
</geneLocation>
<keyword evidence="2" id="KW-0614">Plasmid</keyword>
<dbReference type="RefSeq" id="WP_020919754.1">
    <property type="nucleotide sequence ID" value="NZ_CP020911.1"/>
</dbReference>
<evidence type="ECO:0000256" key="1">
    <source>
        <dbReference type="SAM" id="MobiDB-lite"/>
    </source>
</evidence>
<evidence type="ECO:0000313" key="2">
    <source>
        <dbReference type="EMBL" id="ARQ13889.1"/>
    </source>
</evidence>
<dbReference type="Proteomes" id="UP000194159">
    <property type="component" value="Plasmid pRetNXC12e"/>
</dbReference>
<gene>
    <name evidence="2" type="ORF">NXC12_PE00293</name>
</gene>